<reference evidence="1" key="1">
    <citation type="submission" date="2021-05" db="EMBL/GenBank/DDBJ databases">
        <title>Novel Bacillus species.</title>
        <authorList>
            <person name="Liu G."/>
        </authorList>
    </citation>
    <scope>NUCLEOTIDE SEQUENCE</scope>
    <source>
        <strain evidence="1">FJAT-49825</strain>
    </source>
</reference>
<dbReference type="RefSeq" id="WP_213116421.1">
    <property type="nucleotide sequence ID" value="NZ_JAGYPF010000001.1"/>
</dbReference>
<accession>A0A942U332</accession>
<dbReference type="AlphaFoldDB" id="A0A942U332"/>
<proteinExistence type="predicted"/>
<sequence>MVLTYRDLAEIFSEKQGVQGDFAFYTVTDMAGDIQPKGLFIHISEDSGSLSEAIAQGAIAVLWDKRKKLPNYTPNHFPVFFTDDLGDAIVQILTRYIEKLDGETTAKMETTNFKFSNKKLLNKNNESYDIAVMLKKIIEKQEKIHGGRG</sequence>
<gene>
    <name evidence="1" type="ORF">KHA99_05645</name>
</gene>
<evidence type="ECO:0000313" key="1">
    <source>
        <dbReference type="EMBL" id="MBS4211942.1"/>
    </source>
</evidence>
<comment type="caution">
    <text evidence="1">The sequence shown here is derived from an EMBL/GenBank/DDBJ whole genome shotgun (WGS) entry which is preliminary data.</text>
</comment>
<name>A0A942U332_9BACI</name>
<keyword evidence="2" id="KW-1185">Reference proteome</keyword>
<dbReference type="EMBL" id="JAGYPF010000001">
    <property type="protein sequence ID" value="MBS4211942.1"/>
    <property type="molecule type" value="Genomic_DNA"/>
</dbReference>
<dbReference type="Proteomes" id="UP000679749">
    <property type="component" value="Unassembled WGS sequence"/>
</dbReference>
<evidence type="ECO:0000313" key="2">
    <source>
        <dbReference type="Proteomes" id="UP000679749"/>
    </source>
</evidence>
<organism evidence="1 2">
    <name type="scientific">Neobacillus rhizophilus</name>
    <dbReference type="NCBI Taxonomy" id="2833579"/>
    <lineage>
        <taxon>Bacteria</taxon>
        <taxon>Bacillati</taxon>
        <taxon>Bacillota</taxon>
        <taxon>Bacilli</taxon>
        <taxon>Bacillales</taxon>
        <taxon>Bacillaceae</taxon>
        <taxon>Neobacillus</taxon>
    </lineage>
</organism>
<protein>
    <submittedName>
        <fullName evidence="1">Uncharacterized protein</fullName>
    </submittedName>
</protein>